<feature type="chain" id="PRO_5047361727" evidence="9">
    <location>
        <begin position="29"/>
        <end position="422"/>
    </location>
</feature>
<gene>
    <name evidence="11" type="ORF">GCM10009854_37050</name>
</gene>
<dbReference type="InterPro" id="IPR006311">
    <property type="entry name" value="TAT_signal"/>
</dbReference>
<evidence type="ECO:0000256" key="1">
    <source>
        <dbReference type="ARBA" id="ARBA00001947"/>
    </source>
</evidence>
<evidence type="ECO:0000256" key="9">
    <source>
        <dbReference type="SAM" id="SignalP"/>
    </source>
</evidence>
<dbReference type="CDD" id="cd03859">
    <property type="entry name" value="M14_CPT"/>
    <property type="match status" value="1"/>
</dbReference>
<accession>A0ABN3GM64</accession>
<comment type="cofactor">
    <cofactor evidence="1">
        <name>Zn(2+)</name>
        <dbReference type="ChEBI" id="CHEBI:29105"/>
    </cofactor>
</comment>
<comment type="caution">
    <text evidence="11">The sequence shown here is derived from an EMBL/GenBank/DDBJ whole genome shotgun (WGS) entry which is preliminary data.</text>
</comment>
<dbReference type="PRINTS" id="PR00765">
    <property type="entry name" value="CRBOXYPTASEA"/>
</dbReference>
<evidence type="ECO:0000256" key="4">
    <source>
        <dbReference type="ARBA" id="ARBA00022723"/>
    </source>
</evidence>
<dbReference type="InterPro" id="IPR057246">
    <property type="entry name" value="CARBOXYPEPT_ZN_1"/>
</dbReference>
<dbReference type="RefSeq" id="WP_344134162.1">
    <property type="nucleotide sequence ID" value="NZ_BAAARA010000015.1"/>
</dbReference>
<evidence type="ECO:0000256" key="3">
    <source>
        <dbReference type="ARBA" id="ARBA00022670"/>
    </source>
</evidence>
<dbReference type="PANTHER" id="PTHR11705">
    <property type="entry name" value="PROTEASE FAMILY M14 CARBOXYPEPTIDASE A,B"/>
    <property type="match status" value="1"/>
</dbReference>
<evidence type="ECO:0000256" key="7">
    <source>
        <dbReference type="ARBA" id="ARBA00023049"/>
    </source>
</evidence>
<dbReference type="SMART" id="SM00631">
    <property type="entry name" value="Zn_pept"/>
    <property type="match status" value="1"/>
</dbReference>
<keyword evidence="12" id="KW-1185">Reference proteome</keyword>
<evidence type="ECO:0000256" key="2">
    <source>
        <dbReference type="ARBA" id="ARBA00005988"/>
    </source>
</evidence>
<dbReference type="Gene3D" id="3.40.630.10">
    <property type="entry name" value="Zn peptidases"/>
    <property type="match status" value="1"/>
</dbReference>
<sequence>MFSSRRKAVLAAAFAGLLLTAPVPGALAAQPAEVTAQDAAIYTIDGTNAESRTDIHRLGAEILGVQGRTAQIQATRGQADELRSRGYRLTEKTGLGEALGKINGNRGKAAAGDFPPGDEAYHNYDETNAALETAATEHPGITSKFSIGESHEGRDIPALKISDNAATDEDEPEVLFNCNQHAREHLTTEMCLHIVERFTNGHGSDQAVTDMVDSREIWVIPMVNPDGSTYDIASGQYRGWRKNRQDTGTDLNRNWGYMWGCCGGSSDDPNSETYRGTEAWSAPETAAMRDFVDSRVVDGTQQIKAAIDFHTYSELVLWPFGHTSDDVTEGMTQQEYDRFERVGTAMAADNGYTPQQSSDLYVTDGDSLDWMWGEHKILAFTLEMYPASGGGLDGFYPPADVIDRETARNDGAVDILINEAGT</sequence>
<dbReference type="PROSITE" id="PS00132">
    <property type="entry name" value="CARBOXYPEPT_ZN_1"/>
    <property type="match status" value="1"/>
</dbReference>
<proteinExistence type="inferred from homology"/>
<comment type="similarity">
    <text evidence="2 8">Belongs to the peptidase M14 family.</text>
</comment>
<dbReference type="EMBL" id="BAAARA010000015">
    <property type="protein sequence ID" value="GAA2355583.1"/>
    <property type="molecule type" value="Genomic_DNA"/>
</dbReference>
<evidence type="ECO:0000313" key="11">
    <source>
        <dbReference type="EMBL" id="GAA2355583.1"/>
    </source>
</evidence>
<dbReference type="Pfam" id="PF00246">
    <property type="entry name" value="Peptidase_M14"/>
    <property type="match status" value="1"/>
</dbReference>
<evidence type="ECO:0000256" key="5">
    <source>
        <dbReference type="ARBA" id="ARBA00022801"/>
    </source>
</evidence>
<evidence type="ECO:0000256" key="8">
    <source>
        <dbReference type="PROSITE-ProRule" id="PRU01379"/>
    </source>
</evidence>
<protein>
    <submittedName>
        <fullName evidence="11">M14 family metallopeptidase</fullName>
    </submittedName>
</protein>
<feature type="signal peptide" evidence="9">
    <location>
        <begin position="1"/>
        <end position="28"/>
    </location>
</feature>
<evidence type="ECO:0000313" key="12">
    <source>
        <dbReference type="Proteomes" id="UP001501218"/>
    </source>
</evidence>
<feature type="domain" description="Peptidase M14" evidence="10">
    <location>
        <begin position="120"/>
        <end position="420"/>
    </location>
</feature>
<reference evidence="11 12" key="1">
    <citation type="journal article" date="2019" name="Int. J. Syst. Evol. Microbiol.">
        <title>The Global Catalogue of Microorganisms (GCM) 10K type strain sequencing project: providing services to taxonomists for standard genome sequencing and annotation.</title>
        <authorList>
            <consortium name="The Broad Institute Genomics Platform"/>
            <consortium name="The Broad Institute Genome Sequencing Center for Infectious Disease"/>
            <person name="Wu L."/>
            <person name="Ma J."/>
        </authorList>
    </citation>
    <scope>NUCLEOTIDE SEQUENCE [LARGE SCALE GENOMIC DNA]</scope>
    <source>
        <strain evidence="11 12">JCM 16221</strain>
    </source>
</reference>
<dbReference type="InterPro" id="IPR033810">
    <property type="entry name" value="Carboxypeptidase_T"/>
</dbReference>
<keyword evidence="7" id="KW-0482">Metalloprotease</keyword>
<dbReference type="InterPro" id="IPR057247">
    <property type="entry name" value="CARBOXYPEPT_ZN_2"/>
</dbReference>
<dbReference type="SUPFAM" id="SSF53187">
    <property type="entry name" value="Zn-dependent exopeptidases"/>
    <property type="match status" value="1"/>
</dbReference>
<keyword evidence="6" id="KW-0862">Zinc</keyword>
<dbReference type="PROSITE" id="PS00133">
    <property type="entry name" value="CARBOXYPEPT_ZN_2"/>
    <property type="match status" value="1"/>
</dbReference>
<evidence type="ECO:0000256" key="6">
    <source>
        <dbReference type="ARBA" id="ARBA00022833"/>
    </source>
</evidence>
<dbReference type="Proteomes" id="UP001501218">
    <property type="component" value="Unassembled WGS sequence"/>
</dbReference>
<dbReference type="PROSITE" id="PS51318">
    <property type="entry name" value="TAT"/>
    <property type="match status" value="1"/>
</dbReference>
<keyword evidence="5" id="KW-0378">Hydrolase</keyword>
<dbReference type="PROSITE" id="PS52035">
    <property type="entry name" value="PEPTIDASE_M14"/>
    <property type="match status" value="1"/>
</dbReference>
<feature type="active site" description="Proton donor/acceptor" evidence="8">
    <location>
        <position position="383"/>
    </location>
</feature>
<keyword evidence="9" id="KW-0732">Signal</keyword>
<keyword evidence="4" id="KW-0479">Metal-binding</keyword>
<organism evidence="11 12">
    <name type="scientific">Saccharopolyspora halophila</name>
    <dbReference type="NCBI Taxonomy" id="405551"/>
    <lineage>
        <taxon>Bacteria</taxon>
        <taxon>Bacillati</taxon>
        <taxon>Actinomycetota</taxon>
        <taxon>Actinomycetes</taxon>
        <taxon>Pseudonocardiales</taxon>
        <taxon>Pseudonocardiaceae</taxon>
        <taxon>Saccharopolyspora</taxon>
    </lineage>
</organism>
<name>A0ABN3GM64_9PSEU</name>
<keyword evidence="3" id="KW-0645">Protease</keyword>
<dbReference type="InterPro" id="IPR000834">
    <property type="entry name" value="Peptidase_M14"/>
</dbReference>
<dbReference type="PANTHER" id="PTHR11705:SF143">
    <property type="entry name" value="SLL0236 PROTEIN"/>
    <property type="match status" value="1"/>
</dbReference>
<evidence type="ECO:0000259" key="10">
    <source>
        <dbReference type="PROSITE" id="PS52035"/>
    </source>
</evidence>